<comment type="caution">
    <text evidence="3">The sequence shown here is derived from an EMBL/GenBank/DDBJ whole genome shotgun (WGS) entry which is preliminary data.</text>
</comment>
<dbReference type="EMBL" id="BAAABW010000001">
    <property type="protein sequence ID" value="GAA0328089.1"/>
    <property type="molecule type" value="Genomic_DNA"/>
</dbReference>
<dbReference type="Gene3D" id="1.25.40.10">
    <property type="entry name" value="Tetratricopeptide repeat domain"/>
    <property type="match status" value="1"/>
</dbReference>
<evidence type="ECO:0000256" key="1">
    <source>
        <dbReference type="ARBA" id="ARBA00023125"/>
    </source>
</evidence>
<dbReference type="Pfam" id="PF01381">
    <property type="entry name" value="HTH_3"/>
    <property type="match status" value="1"/>
</dbReference>
<keyword evidence="1" id="KW-0238">DNA-binding</keyword>
<dbReference type="RefSeq" id="WP_344114765.1">
    <property type="nucleotide sequence ID" value="NZ_BAAABW010000001.1"/>
</dbReference>
<evidence type="ECO:0000259" key="2">
    <source>
        <dbReference type="PROSITE" id="PS50943"/>
    </source>
</evidence>
<dbReference type="SUPFAM" id="SSF47413">
    <property type="entry name" value="lambda repressor-like DNA-binding domains"/>
    <property type="match status" value="1"/>
</dbReference>
<evidence type="ECO:0000313" key="3">
    <source>
        <dbReference type="EMBL" id="GAA0328089.1"/>
    </source>
</evidence>
<protein>
    <submittedName>
        <fullName evidence="3">Helix-turn-helix transcriptional regulator</fullName>
    </submittedName>
</protein>
<evidence type="ECO:0000313" key="4">
    <source>
        <dbReference type="Proteomes" id="UP001500063"/>
    </source>
</evidence>
<gene>
    <name evidence="3" type="ORF">GCM10010319_00080</name>
</gene>
<feature type="domain" description="HTH cro/C1-type" evidence="2">
    <location>
        <begin position="11"/>
        <end position="66"/>
    </location>
</feature>
<dbReference type="InterPro" id="IPR001387">
    <property type="entry name" value="Cro/C1-type_HTH"/>
</dbReference>
<accession>A0ABN0W7V3</accession>
<dbReference type="SMART" id="SM00530">
    <property type="entry name" value="HTH_XRE"/>
    <property type="match status" value="1"/>
</dbReference>
<dbReference type="InterPro" id="IPR050807">
    <property type="entry name" value="TransReg_Diox_bact_type"/>
</dbReference>
<dbReference type="InterPro" id="IPR011990">
    <property type="entry name" value="TPR-like_helical_dom_sf"/>
</dbReference>
<sequence length="411" mass="44884">MAGELSVGGRVRYWRRRNGNRSQAAVAGLCGITEDYLSQIERGRKAPSLEVLVALAREIGVPVAALVDQQPSAEPEHPRRTAPGSARILLGYGTVHGGDPVVAAAVLRERVEAAWRMWQSSKTRFTDAAQILPVLLADAEHAVRAHRAGADPQARREILRIAADLYGLLRSYCHRTGRVDLSLLVADRALRAAEEADDPLRIAAAHWNLGHVLLASGDPEGAEQVATQAAEDLLGTPGNRARNALAGALELVAATAVARRRDWWAARRRLESKALPRAKEAGEGNVAWTVFGPTNVELHAMTVEMLAGEATEGLRCADRVDITRVPSIERQFTFTLELARCHDLRREDAAVLVHLLDLEHLAPEDITHSPLARQMAMDLRRRARPTYRRQTDALAERLGVDLPPGLLGNPV</sequence>
<dbReference type="Proteomes" id="UP001500063">
    <property type="component" value="Unassembled WGS sequence"/>
</dbReference>
<dbReference type="PANTHER" id="PTHR46797:SF1">
    <property type="entry name" value="METHYLPHOSPHONATE SYNTHASE"/>
    <property type="match status" value="1"/>
</dbReference>
<keyword evidence="4" id="KW-1185">Reference proteome</keyword>
<dbReference type="CDD" id="cd00093">
    <property type="entry name" value="HTH_XRE"/>
    <property type="match status" value="1"/>
</dbReference>
<reference evidence="3 4" key="1">
    <citation type="journal article" date="2019" name="Int. J. Syst. Evol. Microbiol.">
        <title>The Global Catalogue of Microorganisms (GCM) 10K type strain sequencing project: providing services to taxonomists for standard genome sequencing and annotation.</title>
        <authorList>
            <consortium name="The Broad Institute Genomics Platform"/>
            <consortium name="The Broad Institute Genome Sequencing Center for Infectious Disease"/>
            <person name="Wu L."/>
            <person name="Ma J."/>
        </authorList>
    </citation>
    <scope>NUCLEOTIDE SEQUENCE [LARGE SCALE GENOMIC DNA]</scope>
    <source>
        <strain evidence="3 4">JCM 4565</strain>
    </source>
</reference>
<dbReference type="Gene3D" id="1.10.260.40">
    <property type="entry name" value="lambda repressor-like DNA-binding domains"/>
    <property type="match status" value="1"/>
</dbReference>
<organism evidence="3 4">
    <name type="scientific">Streptomyces blastmyceticus</name>
    <dbReference type="NCBI Taxonomy" id="68180"/>
    <lineage>
        <taxon>Bacteria</taxon>
        <taxon>Bacillati</taxon>
        <taxon>Actinomycetota</taxon>
        <taxon>Actinomycetes</taxon>
        <taxon>Kitasatosporales</taxon>
        <taxon>Streptomycetaceae</taxon>
        <taxon>Streptomyces</taxon>
    </lineage>
</organism>
<dbReference type="PROSITE" id="PS50943">
    <property type="entry name" value="HTH_CROC1"/>
    <property type="match status" value="1"/>
</dbReference>
<dbReference type="PANTHER" id="PTHR46797">
    <property type="entry name" value="HTH-TYPE TRANSCRIPTIONAL REGULATOR"/>
    <property type="match status" value="1"/>
</dbReference>
<dbReference type="SUPFAM" id="SSF48452">
    <property type="entry name" value="TPR-like"/>
    <property type="match status" value="1"/>
</dbReference>
<proteinExistence type="predicted"/>
<dbReference type="InterPro" id="IPR010982">
    <property type="entry name" value="Lambda_DNA-bd_dom_sf"/>
</dbReference>
<name>A0ABN0W7V3_9ACTN</name>